<gene>
    <name evidence="2" type="ORF">ABVV53_00450</name>
</gene>
<proteinExistence type="predicted"/>
<dbReference type="Pfam" id="PF13577">
    <property type="entry name" value="SnoaL_4"/>
    <property type="match status" value="1"/>
</dbReference>
<sequence length="76" mass="8464">MAERDDIIELINLYALAMDTWRWDLFDRSFAPEIGADYGPLRTGWIGQASSKISALSMSCSMRPAHDDQSPRSGDG</sequence>
<dbReference type="RefSeq" id="WP_353982348.1">
    <property type="nucleotide sequence ID" value="NZ_JBEWLY010000001.1"/>
</dbReference>
<reference evidence="2 3" key="1">
    <citation type="submission" date="2024-07" db="EMBL/GenBank/DDBJ databases">
        <title>Novosphingobium kalidii RD2P27.</title>
        <authorList>
            <person name="Sun J.-Q."/>
        </authorList>
    </citation>
    <scope>NUCLEOTIDE SEQUENCE [LARGE SCALE GENOMIC DNA]</scope>
    <source>
        <strain evidence="2 3">RD2P27</strain>
    </source>
</reference>
<dbReference type="SUPFAM" id="SSF54427">
    <property type="entry name" value="NTF2-like"/>
    <property type="match status" value="1"/>
</dbReference>
<protein>
    <submittedName>
        <fullName evidence="2">Nuclear transport factor 2 family protein</fullName>
    </submittedName>
</protein>
<dbReference type="EMBL" id="JBEWLY010000001">
    <property type="protein sequence ID" value="MET1753941.1"/>
    <property type="molecule type" value="Genomic_DNA"/>
</dbReference>
<organism evidence="2 3">
    <name type="scientific">Novosphingobium kalidii</name>
    <dbReference type="NCBI Taxonomy" id="3230299"/>
    <lineage>
        <taxon>Bacteria</taxon>
        <taxon>Pseudomonadati</taxon>
        <taxon>Pseudomonadota</taxon>
        <taxon>Alphaproteobacteria</taxon>
        <taxon>Sphingomonadales</taxon>
        <taxon>Sphingomonadaceae</taxon>
        <taxon>Novosphingobium</taxon>
    </lineage>
</organism>
<dbReference type="Gene3D" id="3.10.450.50">
    <property type="match status" value="1"/>
</dbReference>
<evidence type="ECO:0000313" key="3">
    <source>
        <dbReference type="Proteomes" id="UP001548713"/>
    </source>
</evidence>
<dbReference type="InterPro" id="IPR037401">
    <property type="entry name" value="SnoaL-like"/>
</dbReference>
<name>A0ABV2CWG2_9SPHN</name>
<keyword evidence="3" id="KW-1185">Reference proteome</keyword>
<feature type="domain" description="SnoaL-like" evidence="1">
    <location>
        <begin position="2"/>
        <end position="41"/>
    </location>
</feature>
<evidence type="ECO:0000259" key="1">
    <source>
        <dbReference type="Pfam" id="PF13577"/>
    </source>
</evidence>
<evidence type="ECO:0000313" key="2">
    <source>
        <dbReference type="EMBL" id="MET1753941.1"/>
    </source>
</evidence>
<dbReference type="Proteomes" id="UP001548713">
    <property type="component" value="Unassembled WGS sequence"/>
</dbReference>
<accession>A0ABV2CWG2</accession>
<dbReference type="InterPro" id="IPR032710">
    <property type="entry name" value="NTF2-like_dom_sf"/>
</dbReference>
<comment type="caution">
    <text evidence="2">The sequence shown here is derived from an EMBL/GenBank/DDBJ whole genome shotgun (WGS) entry which is preliminary data.</text>
</comment>